<accession>A0ABR0EL38</accession>
<dbReference type="InterPro" id="IPR029058">
    <property type="entry name" value="AB_hydrolase_fold"/>
</dbReference>
<name>A0ABR0EL38_ZASCE</name>
<dbReference type="SUPFAM" id="SSF53474">
    <property type="entry name" value="alpha/beta-Hydrolases"/>
    <property type="match status" value="1"/>
</dbReference>
<organism evidence="1 2">
    <name type="scientific">Zasmidium cellare</name>
    <name type="common">Wine cellar mold</name>
    <name type="synonym">Racodium cellare</name>
    <dbReference type="NCBI Taxonomy" id="395010"/>
    <lineage>
        <taxon>Eukaryota</taxon>
        <taxon>Fungi</taxon>
        <taxon>Dikarya</taxon>
        <taxon>Ascomycota</taxon>
        <taxon>Pezizomycotina</taxon>
        <taxon>Dothideomycetes</taxon>
        <taxon>Dothideomycetidae</taxon>
        <taxon>Mycosphaerellales</taxon>
        <taxon>Mycosphaerellaceae</taxon>
        <taxon>Zasmidium</taxon>
    </lineage>
</organism>
<reference evidence="1 2" key="1">
    <citation type="journal article" date="2023" name="G3 (Bethesda)">
        <title>A chromosome-level genome assembly of Zasmidium syzygii isolated from banana leaves.</title>
        <authorList>
            <person name="van Westerhoven A.C."/>
            <person name="Mehrabi R."/>
            <person name="Talebi R."/>
            <person name="Steentjes M.B.F."/>
            <person name="Corcolon B."/>
            <person name="Chong P.A."/>
            <person name="Kema G.H.J."/>
            <person name="Seidl M.F."/>
        </authorList>
    </citation>
    <scope>NUCLEOTIDE SEQUENCE [LARGE SCALE GENOMIC DNA]</scope>
    <source>
        <strain evidence="1 2">P124</strain>
    </source>
</reference>
<proteinExistence type="predicted"/>
<evidence type="ECO:0008006" key="3">
    <source>
        <dbReference type="Google" id="ProtNLM"/>
    </source>
</evidence>
<evidence type="ECO:0000313" key="2">
    <source>
        <dbReference type="Proteomes" id="UP001305779"/>
    </source>
</evidence>
<evidence type="ECO:0000313" key="1">
    <source>
        <dbReference type="EMBL" id="KAK4502277.1"/>
    </source>
</evidence>
<sequence>MAGLGVLGHPDSIDPPIPEGVQHRFVGLNSRTAKRALHGAHPVKGLYWWLQDSTPSTVFLAAHYNADFAEHYLAAPLAARGYGFLGISTRFVTAEDRFDLDQALDDLAAAVEWIRKEVDPKSVVFIGNSGGGSLMAALNAAATAEPHLAAAAGDGFIFLNSHIGRADAFTNCLDPSVADELDPVKTDSALDAFNPENGPPFSQEFIERYHQAQKDRNQRITDWSKAELKRLNELGIPDRLFLVFRSFADLRFLDHTIDPSTRKKGACIVGDPALANRSIPFFGRAMSLRGWLSMFSLEDSKARIEVSGPRFKTPTLILQGTDDVGVFPSDVRLIYDSIASEDKEIVEVPGQHFFEDSQEDVDRAADVISRWVSKRF</sequence>
<keyword evidence="2" id="KW-1185">Reference proteome</keyword>
<protein>
    <recommendedName>
        <fullName evidence="3">Alpha/beta hydrolase</fullName>
    </recommendedName>
</protein>
<comment type="caution">
    <text evidence="1">The sequence shown here is derived from an EMBL/GenBank/DDBJ whole genome shotgun (WGS) entry which is preliminary data.</text>
</comment>
<gene>
    <name evidence="1" type="ORF">PRZ48_005702</name>
</gene>
<dbReference type="Proteomes" id="UP001305779">
    <property type="component" value="Unassembled WGS sequence"/>
</dbReference>
<dbReference type="EMBL" id="JAXOVC010000004">
    <property type="protein sequence ID" value="KAK4502277.1"/>
    <property type="molecule type" value="Genomic_DNA"/>
</dbReference>
<dbReference type="Gene3D" id="3.40.50.1820">
    <property type="entry name" value="alpha/beta hydrolase"/>
    <property type="match status" value="2"/>
</dbReference>